<dbReference type="AlphaFoldDB" id="A0A099LN38"/>
<keyword evidence="1" id="KW-0805">Transcription regulation</keyword>
<dbReference type="PANTHER" id="PTHR30055:SF119">
    <property type="entry name" value="NALC"/>
    <property type="match status" value="1"/>
</dbReference>
<evidence type="ECO:0000256" key="2">
    <source>
        <dbReference type="ARBA" id="ARBA00023125"/>
    </source>
</evidence>
<name>A0A099LN38_9VIBR</name>
<keyword evidence="3" id="KW-0804">Transcription</keyword>
<dbReference type="EMBL" id="JMCG01000002">
    <property type="protein sequence ID" value="KGK08806.1"/>
    <property type="molecule type" value="Genomic_DNA"/>
</dbReference>
<dbReference type="InterPro" id="IPR001647">
    <property type="entry name" value="HTH_TetR"/>
</dbReference>
<evidence type="ECO:0000256" key="1">
    <source>
        <dbReference type="ARBA" id="ARBA00023015"/>
    </source>
</evidence>
<dbReference type="Proteomes" id="UP000029994">
    <property type="component" value="Unassembled WGS sequence"/>
</dbReference>
<dbReference type="PRINTS" id="PR00455">
    <property type="entry name" value="HTHTETR"/>
</dbReference>
<dbReference type="GO" id="GO:0003700">
    <property type="term" value="F:DNA-binding transcription factor activity"/>
    <property type="evidence" value="ECO:0007669"/>
    <property type="project" value="TreeGrafter"/>
</dbReference>
<dbReference type="FunFam" id="1.10.10.60:FF:000141">
    <property type="entry name" value="TetR family transcriptional regulator"/>
    <property type="match status" value="1"/>
</dbReference>
<proteinExistence type="predicted"/>
<evidence type="ECO:0000259" key="5">
    <source>
        <dbReference type="PROSITE" id="PS50977"/>
    </source>
</evidence>
<dbReference type="InterPro" id="IPR009057">
    <property type="entry name" value="Homeodomain-like_sf"/>
</dbReference>
<dbReference type="Pfam" id="PF00440">
    <property type="entry name" value="TetR_N"/>
    <property type="match status" value="1"/>
</dbReference>
<dbReference type="Gene3D" id="1.10.357.10">
    <property type="entry name" value="Tetracycline Repressor, domain 2"/>
    <property type="match status" value="1"/>
</dbReference>
<dbReference type="Pfam" id="PF14246">
    <property type="entry name" value="TetR_C_7"/>
    <property type="match status" value="1"/>
</dbReference>
<comment type="caution">
    <text evidence="6">The sequence shown here is derived from an EMBL/GenBank/DDBJ whole genome shotgun (WGS) entry which is preliminary data.</text>
</comment>
<feature type="domain" description="HTH tetR-type" evidence="5">
    <location>
        <begin position="6"/>
        <end position="66"/>
    </location>
</feature>
<sequence length="201" mass="22903">MRVKSDEKRQAILDIAKESFTKQGFEQTSMSHISKQLGGSKATLYNYFCSKEEIFSAVMEQCAASQISNSFLALEQNSDIRSALLEFGYNFLKSVLRPEVISIYRMAIHDAERSDIGKHFYENGPKRGWARMKNYLSLQTERGVLVPCDPWVAAMQFKALLYSEYHEPYVLGAIEQPSSEQLRLSTERAVTAFLCLYQKAA</sequence>
<dbReference type="SUPFAM" id="SSF46689">
    <property type="entry name" value="Homeodomain-like"/>
    <property type="match status" value="1"/>
</dbReference>
<evidence type="ECO:0000256" key="4">
    <source>
        <dbReference type="PROSITE-ProRule" id="PRU00335"/>
    </source>
</evidence>
<evidence type="ECO:0000256" key="3">
    <source>
        <dbReference type="ARBA" id="ARBA00023163"/>
    </source>
</evidence>
<dbReference type="eggNOG" id="COG1309">
    <property type="taxonomic scope" value="Bacteria"/>
</dbReference>
<feature type="DNA-binding region" description="H-T-H motif" evidence="4">
    <location>
        <begin position="29"/>
        <end position="48"/>
    </location>
</feature>
<dbReference type="GeneID" id="43684657"/>
<accession>A0A099LN38</accession>
<evidence type="ECO:0000313" key="6">
    <source>
        <dbReference type="EMBL" id="KGK08806.1"/>
    </source>
</evidence>
<dbReference type="InterPro" id="IPR050109">
    <property type="entry name" value="HTH-type_TetR-like_transc_reg"/>
</dbReference>
<dbReference type="Gene3D" id="1.10.10.60">
    <property type="entry name" value="Homeodomain-like"/>
    <property type="match status" value="1"/>
</dbReference>
<evidence type="ECO:0000313" key="7">
    <source>
        <dbReference type="Proteomes" id="UP000029994"/>
    </source>
</evidence>
<organism evidence="6 7">
    <name type="scientific">Vibrio navarrensis</name>
    <dbReference type="NCBI Taxonomy" id="29495"/>
    <lineage>
        <taxon>Bacteria</taxon>
        <taxon>Pseudomonadati</taxon>
        <taxon>Pseudomonadota</taxon>
        <taxon>Gammaproteobacteria</taxon>
        <taxon>Vibrionales</taxon>
        <taxon>Vibrionaceae</taxon>
        <taxon>Vibrio</taxon>
    </lineage>
</organism>
<dbReference type="InterPro" id="IPR039536">
    <property type="entry name" value="TetR_C_Proteobacteria"/>
</dbReference>
<dbReference type="PANTHER" id="PTHR30055">
    <property type="entry name" value="HTH-TYPE TRANSCRIPTIONAL REGULATOR RUTR"/>
    <property type="match status" value="1"/>
</dbReference>
<gene>
    <name evidence="6" type="ORF">EA26_16395</name>
</gene>
<keyword evidence="7" id="KW-1185">Reference proteome</keyword>
<dbReference type="GO" id="GO:0000976">
    <property type="term" value="F:transcription cis-regulatory region binding"/>
    <property type="evidence" value="ECO:0007669"/>
    <property type="project" value="TreeGrafter"/>
</dbReference>
<dbReference type="RefSeq" id="WP_039429926.1">
    <property type="nucleotide sequence ID" value="NZ_CP061845.1"/>
</dbReference>
<reference evidence="6 7" key="1">
    <citation type="submission" date="2014-04" db="EMBL/GenBank/DDBJ databases">
        <title>Genome sequencing of Vibrio navarrensis strains.</title>
        <authorList>
            <person name="Gladney L.M."/>
            <person name="Katz L.S."/>
            <person name="Marino-Ramirez L."/>
            <person name="Jordan I.K."/>
        </authorList>
    </citation>
    <scope>NUCLEOTIDE SEQUENCE [LARGE SCALE GENOMIC DNA]</scope>
    <source>
        <strain evidence="6 7">ATCC 51183</strain>
    </source>
</reference>
<dbReference type="STRING" id="29495.EA26_16395"/>
<dbReference type="PROSITE" id="PS50977">
    <property type="entry name" value="HTH_TETR_2"/>
    <property type="match status" value="1"/>
</dbReference>
<protein>
    <submittedName>
        <fullName evidence="6">TetR family transcriptional regulator</fullName>
    </submittedName>
</protein>
<keyword evidence="2 4" id="KW-0238">DNA-binding</keyword>